<feature type="disulfide bond" evidence="9">
    <location>
        <begin position="72"/>
        <end position="136"/>
    </location>
</feature>
<evidence type="ECO:0000259" key="10">
    <source>
        <dbReference type="PROSITE" id="PS50287"/>
    </source>
</evidence>
<dbReference type="SMART" id="SM00202">
    <property type="entry name" value="SR"/>
    <property type="match status" value="3"/>
</dbReference>
<evidence type="ECO:0000256" key="3">
    <source>
        <dbReference type="ARBA" id="ARBA00023157"/>
    </source>
</evidence>
<evidence type="ECO:0000256" key="7">
    <source>
        <dbReference type="ARBA" id="ARBA00064153"/>
    </source>
</evidence>
<name>A0A8C5ARL0_GADMO</name>
<dbReference type="Gene3D" id="3.10.250.10">
    <property type="entry name" value="SRCR-like domain"/>
    <property type="match status" value="3"/>
</dbReference>
<feature type="disulfide bond" evidence="9">
    <location>
        <begin position="207"/>
        <end position="268"/>
    </location>
</feature>
<keyword evidence="4" id="KW-0675">Receptor</keyword>
<evidence type="ECO:0000256" key="1">
    <source>
        <dbReference type="ARBA" id="ARBA00022729"/>
    </source>
</evidence>
<dbReference type="PANTHER" id="PTHR48071">
    <property type="entry name" value="SRCR DOMAIN-CONTAINING PROTEIN"/>
    <property type="match status" value="1"/>
</dbReference>
<dbReference type="Proteomes" id="UP000694546">
    <property type="component" value="Chromosome 21"/>
</dbReference>
<dbReference type="InterPro" id="IPR036772">
    <property type="entry name" value="SRCR-like_dom_sf"/>
</dbReference>
<dbReference type="AlphaFoldDB" id="A0A8C5ARL0"/>
<dbReference type="FunFam" id="3.10.250.10:FF:000007">
    <property type="entry name" value="Soluble scavenger receptor cysteine-rich domain-containing protein SSC5D"/>
    <property type="match status" value="2"/>
</dbReference>
<keyword evidence="2" id="KW-0677">Repeat</keyword>
<feature type="disulfide bond" evidence="9">
    <location>
        <begin position="238"/>
        <end position="248"/>
    </location>
</feature>
<proteinExistence type="predicted"/>
<protein>
    <recommendedName>
        <fullName evidence="8">Soluble scavenger receptor cysteine-rich domain-containing protein SSC5D</fullName>
    </recommendedName>
</protein>
<dbReference type="GO" id="GO:0031638">
    <property type="term" value="P:zymogen activation"/>
    <property type="evidence" value="ECO:0007669"/>
    <property type="project" value="TreeGrafter"/>
</dbReference>
<dbReference type="Ensembl" id="ENSGMOT00000069776.1">
    <property type="protein sequence ID" value="ENSGMOP00000036126.1"/>
    <property type="gene ID" value="ENSGMOG00000025961.1"/>
</dbReference>
<dbReference type="GO" id="GO:0004252">
    <property type="term" value="F:serine-type endopeptidase activity"/>
    <property type="evidence" value="ECO:0007669"/>
    <property type="project" value="TreeGrafter"/>
</dbReference>
<feature type="domain" description="SRCR" evidence="10">
    <location>
        <begin position="47"/>
        <end position="147"/>
    </location>
</feature>
<dbReference type="PANTHER" id="PTHR48071:SF24">
    <property type="entry name" value="DELETED IN MALIGNANT BRAIN TUMORS 1 PROTEIN-LIKE"/>
    <property type="match status" value="1"/>
</dbReference>
<dbReference type="PROSITE" id="PS50287">
    <property type="entry name" value="SRCR_2"/>
    <property type="match status" value="3"/>
</dbReference>
<dbReference type="InterPro" id="IPR001190">
    <property type="entry name" value="SRCR"/>
</dbReference>
<dbReference type="OMA" id="CHREFGI"/>
<dbReference type="PRINTS" id="PR00258">
    <property type="entry name" value="SPERACTRCPTR"/>
</dbReference>
<keyword evidence="12" id="KW-1185">Reference proteome</keyword>
<comment type="function">
    <text evidence="6">Binds to extracellular matrix proteins. Binds to pathogen-associated molecular patterns (PAMPs) present on the cell walls of Gram-positive and Gram-negative bacteria and fungi, behaving as a pattern recognition receptor (PRR). Induces bacterial and fungal aggregation and subsequent inhibition of PAMP-induced cytokine release. Does not possess intrinsic bactericidal activity. May play a role in the innate defense and homeostasis of certain epithelial surfaces.</text>
</comment>
<keyword evidence="1" id="KW-0732">Signal</keyword>
<feature type="disulfide bond" evidence="9">
    <location>
        <begin position="194"/>
        <end position="258"/>
    </location>
</feature>
<evidence type="ECO:0000256" key="8">
    <source>
        <dbReference type="ARBA" id="ARBA00069168"/>
    </source>
</evidence>
<feature type="disulfide bond" evidence="9">
    <location>
        <begin position="116"/>
        <end position="126"/>
    </location>
</feature>
<evidence type="ECO:0000256" key="9">
    <source>
        <dbReference type="PROSITE-ProRule" id="PRU00196"/>
    </source>
</evidence>
<feature type="domain" description="SRCR" evidence="10">
    <location>
        <begin position="299"/>
        <end position="377"/>
    </location>
</feature>
<evidence type="ECO:0000256" key="2">
    <source>
        <dbReference type="ARBA" id="ARBA00022737"/>
    </source>
</evidence>
<comment type="subunit">
    <text evidence="7">Interacts with LGALS1 and laminin.</text>
</comment>
<organism evidence="11 12">
    <name type="scientific">Gadus morhua</name>
    <name type="common">Atlantic cod</name>
    <dbReference type="NCBI Taxonomy" id="8049"/>
    <lineage>
        <taxon>Eukaryota</taxon>
        <taxon>Metazoa</taxon>
        <taxon>Chordata</taxon>
        <taxon>Craniata</taxon>
        <taxon>Vertebrata</taxon>
        <taxon>Euteleostomi</taxon>
        <taxon>Actinopterygii</taxon>
        <taxon>Neopterygii</taxon>
        <taxon>Teleostei</taxon>
        <taxon>Neoteleostei</taxon>
        <taxon>Acanthomorphata</taxon>
        <taxon>Zeiogadaria</taxon>
        <taxon>Gadariae</taxon>
        <taxon>Gadiformes</taxon>
        <taxon>Gadoidei</taxon>
        <taxon>Gadidae</taxon>
        <taxon>Gadus</taxon>
    </lineage>
</organism>
<accession>A0A8C5ARL0</accession>
<keyword evidence="5" id="KW-0325">Glycoprotein</keyword>
<dbReference type="GO" id="GO:0005886">
    <property type="term" value="C:plasma membrane"/>
    <property type="evidence" value="ECO:0007669"/>
    <property type="project" value="TreeGrafter"/>
</dbReference>
<evidence type="ECO:0000313" key="11">
    <source>
        <dbReference type="Ensembl" id="ENSGMOP00000036126.1"/>
    </source>
</evidence>
<evidence type="ECO:0000256" key="6">
    <source>
        <dbReference type="ARBA" id="ARBA00058074"/>
    </source>
</evidence>
<dbReference type="FunFam" id="3.10.250.10:FF:000006">
    <property type="entry name" value="neurotrypsin isoform X2"/>
    <property type="match status" value="1"/>
</dbReference>
<keyword evidence="3 9" id="KW-1015">Disulfide bond</keyword>
<feature type="domain" description="SRCR" evidence="10">
    <location>
        <begin position="166"/>
        <end position="269"/>
    </location>
</feature>
<evidence type="ECO:0000256" key="5">
    <source>
        <dbReference type="ARBA" id="ARBA00023180"/>
    </source>
</evidence>
<feature type="disulfide bond" evidence="9">
    <location>
        <begin position="85"/>
        <end position="146"/>
    </location>
</feature>
<reference evidence="11" key="2">
    <citation type="submission" date="2025-09" db="UniProtKB">
        <authorList>
            <consortium name="Ensembl"/>
        </authorList>
    </citation>
    <scope>IDENTIFICATION</scope>
</reference>
<evidence type="ECO:0000256" key="4">
    <source>
        <dbReference type="ARBA" id="ARBA00023170"/>
    </source>
</evidence>
<evidence type="ECO:0000313" key="12">
    <source>
        <dbReference type="Proteomes" id="UP000694546"/>
    </source>
</evidence>
<reference evidence="11" key="1">
    <citation type="submission" date="2025-08" db="UniProtKB">
        <authorList>
            <consortium name="Ensembl"/>
        </authorList>
    </citation>
    <scope>IDENTIFICATION</scope>
</reference>
<dbReference type="SUPFAM" id="SSF56487">
    <property type="entry name" value="SRCR-like"/>
    <property type="match status" value="3"/>
</dbReference>
<dbReference type="GeneTree" id="ENSGT00950000183145"/>
<dbReference type="Pfam" id="PF00530">
    <property type="entry name" value="SRCR"/>
    <property type="match status" value="3"/>
</dbReference>
<comment type="caution">
    <text evidence="9">Lacks conserved residue(s) required for the propagation of feature annotation.</text>
</comment>
<sequence>VSLYFASCCFRPIMLLEAEICKHNKCLKQSMYLYLMQFTLPLFFQQIRLVNGMTRCSGRVEVLHEGQWGSVCDDAWGLQEAEVVCRQMKCGTALGVKYQAHFGPGAGPILLDDLGCNGQERTLGECKHAGFGVNNCGHSEDAGVECSGIHFYSQFISKSILIWEVSRPAASALRPPSCSGRVEVFHRDTWGTVCDDGWTLRNTEVVCNSLDCGTALEINPSAFYGQGKGMIWLDDVQCTGQETSLLKCKQSGLSFNNCGHGEDVGVVCLGSAAVQQRVFTFVFHISPHGPSRVRAFKQIRLVNGTTHCSGRVEVLHEGQWGSVCGDGWGLQEAEVACREMKCGTALGVKYQAHFGQGAGPILLDDLGCNGQERALGE</sequence>